<accession>A0A3L8R9C0</accession>
<name>A0A3L8R9C0_STRRN</name>
<gene>
    <name evidence="4" type="ORF">D3C57_143180</name>
</gene>
<dbReference type="CDD" id="cd06558">
    <property type="entry name" value="crotonase-like"/>
    <property type="match status" value="1"/>
</dbReference>
<evidence type="ECO:0000313" key="4">
    <source>
        <dbReference type="EMBL" id="RLV76180.1"/>
    </source>
</evidence>
<dbReference type="GO" id="GO:0003824">
    <property type="term" value="F:catalytic activity"/>
    <property type="evidence" value="ECO:0007669"/>
    <property type="project" value="InterPro"/>
</dbReference>
<reference evidence="4 5" key="1">
    <citation type="journal article" date="2018" name="J. Biol. Chem.">
        <title>Discovery of the actinoplanic acid pathway in Streptomyces rapamycinicus reveals a genetically conserved synergism with rapamycin.</title>
        <authorList>
            <person name="Mrak P."/>
            <person name="Krastel P."/>
            <person name="Pivk Lukancic P."/>
            <person name="Tao J."/>
            <person name="Pistorius D."/>
            <person name="Moore C.M."/>
        </authorList>
    </citation>
    <scope>NUCLEOTIDE SEQUENCE [LARGE SCALE GENOMIC DNA]</scope>
    <source>
        <strain evidence="4 5">NRRL 5491</strain>
    </source>
</reference>
<dbReference type="Pfam" id="PF00378">
    <property type="entry name" value="ECH_1"/>
    <property type="match status" value="1"/>
</dbReference>
<dbReference type="PROSITE" id="PS00166">
    <property type="entry name" value="ENOYL_COA_HYDRATASE"/>
    <property type="match status" value="1"/>
</dbReference>
<dbReference type="NCBIfam" id="NF006100">
    <property type="entry name" value="PRK08252.1"/>
    <property type="match status" value="1"/>
</dbReference>
<protein>
    <recommendedName>
        <fullName evidence="6">Enoyl-CoA hydratase</fullName>
    </recommendedName>
</protein>
<dbReference type="InterPro" id="IPR029045">
    <property type="entry name" value="ClpP/crotonase-like_dom_sf"/>
</dbReference>
<sequence>MSEQPLLVVDEGSVRTMTLNRPRARNAVDFALAAAIDEAITEYESRPDLRVAVLAANGPAFCAGMDLKAFLRGERPSTGRGFAGLVERPPGKPLIAAVEGAAVAGGFETVLACDLIVAAEDASFALPEVRRGLVAAGGGLLRLPARMPYHLAMEMALTGKRLTAQEAAGHGLVNRVVASGGALAAATELAGEVAACGPLAVVATKKIVQNAPGWPAEEAFDRQRELSEPVRSSADAVEGARAFAEKRDPVWTGK</sequence>
<dbReference type="InterPro" id="IPR014748">
    <property type="entry name" value="Enoyl-CoA_hydra_C"/>
</dbReference>
<dbReference type="InterPro" id="IPR001753">
    <property type="entry name" value="Enoyl-CoA_hydra/iso"/>
</dbReference>
<evidence type="ECO:0000256" key="2">
    <source>
        <dbReference type="RuleBase" id="RU003707"/>
    </source>
</evidence>
<feature type="region of interest" description="Disordered" evidence="3">
    <location>
        <begin position="221"/>
        <end position="241"/>
    </location>
</feature>
<evidence type="ECO:0000256" key="3">
    <source>
        <dbReference type="SAM" id="MobiDB-lite"/>
    </source>
</evidence>
<dbReference type="STRING" id="1343740.M271_00510"/>
<dbReference type="Gene3D" id="1.10.12.10">
    <property type="entry name" value="Lyase 2-enoyl-coa Hydratase, Chain A, domain 2"/>
    <property type="match status" value="1"/>
</dbReference>
<organism evidence="4 5">
    <name type="scientific">Streptomyces rapamycinicus (strain ATCC 29253 / DSM 41530 / NRRL 5491 / AYB-994)</name>
    <name type="common">Streptomyces hygroscopicus (strain ATCC 29253)</name>
    <dbReference type="NCBI Taxonomy" id="1343740"/>
    <lineage>
        <taxon>Bacteria</taxon>
        <taxon>Bacillati</taxon>
        <taxon>Actinomycetota</taxon>
        <taxon>Actinomycetes</taxon>
        <taxon>Kitasatosporales</taxon>
        <taxon>Streptomycetaceae</taxon>
        <taxon>Streptomyces</taxon>
        <taxon>Streptomyces violaceusniger group</taxon>
    </lineage>
</organism>
<proteinExistence type="inferred from homology"/>
<evidence type="ECO:0000256" key="1">
    <source>
        <dbReference type="ARBA" id="ARBA00005254"/>
    </source>
</evidence>
<dbReference type="Gene3D" id="3.90.226.10">
    <property type="entry name" value="2-enoyl-CoA Hydratase, Chain A, domain 1"/>
    <property type="match status" value="1"/>
</dbReference>
<dbReference type="PANTHER" id="PTHR43802:SF1">
    <property type="entry name" value="IP11341P-RELATED"/>
    <property type="match status" value="1"/>
</dbReference>
<dbReference type="AlphaFoldDB" id="A0A3L8R9C0"/>
<comment type="caution">
    <text evidence="4">The sequence shown here is derived from an EMBL/GenBank/DDBJ whole genome shotgun (WGS) entry which is preliminary data.</text>
</comment>
<dbReference type="InterPro" id="IPR018376">
    <property type="entry name" value="Enoyl-CoA_hyd/isom_CS"/>
</dbReference>
<evidence type="ECO:0000313" key="5">
    <source>
        <dbReference type="Proteomes" id="UP000281594"/>
    </source>
</evidence>
<dbReference type="RefSeq" id="WP_202979668.1">
    <property type="nucleotide sequence ID" value="NC_022785.1"/>
</dbReference>
<dbReference type="SUPFAM" id="SSF52096">
    <property type="entry name" value="ClpP/crotonase"/>
    <property type="match status" value="1"/>
</dbReference>
<evidence type="ECO:0008006" key="6">
    <source>
        <dbReference type="Google" id="ProtNLM"/>
    </source>
</evidence>
<dbReference type="Proteomes" id="UP000281594">
    <property type="component" value="Unassembled WGS sequence"/>
</dbReference>
<comment type="similarity">
    <text evidence="1 2">Belongs to the enoyl-CoA hydratase/isomerase family.</text>
</comment>
<dbReference type="PANTHER" id="PTHR43802">
    <property type="entry name" value="ENOYL-COA HYDRATASE"/>
    <property type="match status" value="1"/>
</dbReference>
<dbReference type="EMBL" id="QYCY01000002">
    <property type="protein sequence ID" value="RLV76180.1"/>
    <property type="molecule type" value="Genomic_DNA"/>
</dbReference>